<dbReference type="InterPro" id="IPR042098">
    <property type="entry name" value="TauD-like_sf"/>
</dbReference>
<keyword evidence="1" id="KW-0560">Oxidoreductase</keyword>
<dbReference type="AlphaFoldDB" id="A0A0N4XSV4"/>
<evidence type="ECO:0000313" key="3">
    <source>
        <dbReference type="Proteomes" id="UP000271162"/>
    </source>
</evidence>
<sequence>MIDENGRVIKIQFGNAMRSWFYDCDPEEIQTIYRALKTFTDYCYQERNVLKFPLEN</sequence>
<gene>
    <name evidence="2" type="ORF">NBR_LOCUS5607</name>
</gene>
<accession>A0A0N4XSV4</accession>
<keyword evidence="3" id="KW-1185">Reference proteome</keyword>
<reference evidence="4" key="1">
    <citation type="submission" date="2017-02" db="UniProtKB">
        <authorList>
            <consortium name="WormBaseParasite"/>
        </authorList>
    </citation>
    <scope>IDENTIFICATION</scope>
</reference>
<proteinExistence type="predicted"/>
<dbReference type="GO" id="GO:0016491">
    <property type="term" value="F:oxidoreductase activity"/>
    <property type="evidence" value="ECO:0007669"/>
    <property type="project" value="UniProtKB-KW"/>
</dbReference>
<dbReference type="Proteomes" id="UP000271162">
    <property type="component" value="Unassembled WGS sequence"/>
</dbReference>
<dbReference type="EMBL" id="UYSL01014377">
    <property type="protein sequence ID" value="VDL69196.1"/>
    <property type="molecule type" value="Genomic_DNA"/>
</dbReference>
<name>A0A0N4XSV4_NIPBR</name>
<evidence type="ECO:0000256" key="1">
    <source>
        <dbReference type="ARBA" id="ARBA00023002"/>
    </source>
</evidence>
<evidence type="ECO:0000313" key="2">
    <source>
        <dbReference type="EMBL" id="VDL69196.1"/>
    </source>
</evidence>
<organism evidence="4">
    <name type="scientific">Nippostrongylus brasiliensis</name>
    <name type="common">Rat hookworm</name>
    <dbReference type="NCBI Taxonomy" id="27835"/>
    <lineage>
        <taxon>Eukaryota</taxon>
        <taxon>Metazoa</taxon>
        <taxon>Ecdysozoa</taxon>
        <taxon>Nematoda</taxon>
        <taxon>Chromadorea</taxon>
        <taxon>Rhabditida</taxon>
        <taxon>Rhabditina</taxon>
        <taxon>Rhabditomorpha</taxon>
        <taxon>Strongyloidea</taxon>
        <taxon>Heligmosomidae</taxon>
        <taxon>Nippostrongylus</taxon>
    </lineage>
</organism>
<dbReference type="WBParaSite" id="NBR_0000560601-mRNA-1">
    <property type="protein sequence ID" value="NBR_0000560601-mRNA-1"/>
    <property type="gene ID" value="NBR_0000560601"/>
</dbReference>
<reference evidence="2 3" key="2">
    <citation type="submission" date="2018-11" db="EMBL/GenBank/DDBJ databases">
        <authorList>
            <consortium name="Pathogen Informatics"/>
        </authorList>
    </citation>
    <scope>NUCLEOTIDE SEQUENCE [LARGE SCALE GENOMIC DNA]</scope>
</reference>
<protein>
    <submittedName>
        <fullName evidence="4">Probable gamma-butyrobetaine dioxygenase (inferred by orthology to a C. elegans protein)</fullName>
    </submittedName>
</protein>
<dbReference type="STRING" id="27835.A0A0N4XSV4"/>
<dbReference type="Gene3D" id="3.60.130.10">
    <property type="entry name" value="Clavaminate synthase-like"/>
    <property type="match status" value="1"/>
</dbReference>
<evidence type="ECO:0000313" key="4">
    <source>
        <dbReference type="WBParaSite" id="NBR_0000560601-mRNA-1"/>
    </source>
</evidence>